<dbReference type="AlphaFoldDB" id="A0A077R3E2"/>
<sequence>MSDPKLRLSPNRFMNLVRGDGRRSYNFQKGRYPIKLQAALLLIERFAEHRKNVGNVFPQEAHIGANMPWRSTQGNTAAWIKGDEADTADSKAAEWKEWGNSLQIGMEAGSSSSRTKRT</sequence>
<proteinExistence type="predicted"/>
<evidence type="ECO:0000313" key="1">
    <source>
        <dbReference type="EMBL" id="CDI53387.1"/>
    </source>
</evidence>
<accession>A0A077R3E2</accession>
<dbReference type="EMBL" id="HG529577">
    <property type="protein sequence ID" value="CDI53387.1"/>
    <property type="molecule type" value="Genomic_DNA"/>
</dbReference>
<name>A0A077R3E2_9BASI</name>
<organism evidence="1">
    <name type="scientific">Melanopsichium pennsylvanicum 4</name>
    <dbReference type="NCBI Taxonomy" id="1398559"/>
    <lineage>
        <taxon>Eukaryota</taxon>
        <taxon>Fungi</taxon>
        <taxon>Dikarya</taxon>
        <taxon>Basidiomycota</taxon>
        <taxon>Ustilaginomycotina</taxon>
        <taxon>Ustilaginomycetes</taxon>
        <taxon>Ustilaginales</taxon>
        <taxon>Ustilaginaceae</taxon>
        <taxon>Melanopsichium</taxon>
    </lineage>
</organism>
<reference evidence="1" key="1">
    <citation type="journal article" date="2014" name="Genome Biol. Evol.">
        <title>Gene Loss Rather Than Gene Gain Is Associated with a Host Jump from Monocots to Dicots in the Smut Fungus Melanopsichium pennsylvanicum.</title>
        <authorList>
            <person name="Sharma R."/>
            <person name="Mishra B."/>
            <person name="Runge F."/>
            <person name="Thines M."/>
        </authorList>
    </citation>
    <scope>NUCLEOTIDE SEQUENCE</scope>
    <source>
        <strain evidence="1">4</strain>
    </source>
</reference>
<protein>
    <submittedName>
        <fullName evidence="1">Uncharacterized protein</fullName>
    </submittedName>
</protein>